<dbReference type="EMBL" id="JAENHL010000008">
    <property type="protein sequence ID" value="MBK1869837.1"/>
    <property type="molecule type" value="Genomic_DNA"/>
</dbReference>
<gene>
    <name evidence="1" type="ORF">JHL16_25970</name>
</gene>
<organism evidence="1 2">
    <name type="scientific">Taklimakanibacter albus</name>
    <dbReference type="NCBI Taxonomy" id="2800327"/>
    <lineage>
        <taxon>Bacteria</taxon>
        <taxon>Pseudomonadati</taxon>
        <taxon>Pseudomonadota</taxon>
        <taxon>Alphaproteobacteria</taxon>
        <taxon>Hyphomicrobiales</taxon>
        <taxon>Aestuariivirgaceae</taxon>
        <taxon>Taklimakanibacter</taxon>
    </lineage>
</organism>
<proteinExistence type="predicted"/>
<dbReference type="Proteomes" id="UP000616151">
    <property type="component" value="Unassembled WGS sequence"/>
</dbReference>
<reference evidence="1" key="1">
    <citation type="submission" date="2021-01" db="EMBL/GenBank/DDBJ databases">
        <authorList>
            <person name="Sun Q."/>
        </authorList>
    </citation>
    <scope>NUCLEOTIDE SEQUENCE</scope>
    <source>
        <strain evidence="1">YIM B02566</strain>
    </source>
</reference>
<protein>
    <submittedName>
        <fullName evidence="1">Hydantoinase B/oxoprolinase family protein</fullName>
    </submittedName>
</protein>
<keyword evidence="2" id="KW-1185">Reference proteome</keyword>
<evidence type="ECO:0000313" key="2">
    <source>
        <dbReference type="Proteomes" id="UP000616151"/>
    </source>
</evidence>
<sequence length="566" mass="61578">MDFVTMNILESTMVSICREMGIVLMKTSYSTIFNEALDFTCGLADLNGDMIAVADYCPSQIGGMPLLVRSCLKEIPLSEIEEGDVILHNDPYRGGLHTPEHTFFKPIFADGELMGFAVAIGHIAEVGGMAPGGFCGEATEIFHEGLRIPPVKIKKRGKDNIEVWKLLLANVRTPRVNYGDLRALIAAVDLGEKQMAGIFQKYGRQKVQDTVRDLLLYSERRMRAELEALPDGRFNFIDHIESDGIEEDRKHTIEVEVTKKGGDIIVDYTGSSPQAAGPINATLGVATSAAYNAVLHMTDPSIPRNSGCFRPIRIVAPPGTIVNVDFPAPEVGGNTETHPRIVGAIMGAMAKAVPNRIMAAEGATHCNFVFGGVDADTGEFFACYDLEAVGWGGRAFADGNDAVDSINGNCRITPVEVYETRFPWRIESLAFNADSGGAGEFRGGLGYTKQMLCLNKEIICSQMTDRHLIAPWGLNGGGEGGTGATLVQKSGEEKWKTMREAYGKKSTSRYSNVSIREGDRVKLVTPGGGGYGDPGKRPKELVRDDLHEGYISKDFAKRAYKYQEAE</sequence>
<comment type="caution">
    <text evidence="1">The sequence shown here is derived from an EMBL/GenBank/DDBJ whole genome shotgun (WGS) entry which is preliminary data.</text>
</comment>
<accession>A0ACC5RB62</accession>
<evidence type="ECO:0000313" key="1">
    <source>
        <dbReference type="EMBL" id="MBK1869837.1"/>
    </source>
</evidence>
<name>A0ACC5RB62_9HYPH</name>